<evidence type="ECO:0000259" key="5">
    <source>
        <dbReference type="PROSITE" id="PS50902"/>
    </source>
</evidence>
<evidence type="ECO:0000256" key="4">
    <source>
        <dbReference type="ARBA" id="ARBA00022982"/>
    </source>
</evidence>
<dbReference type="Proteomes" id="UP000185999">
    <property type="component" value="Unassembled WGS sequence"/>
</dbReference>
<keyword evidence="4" id="KW-0813">Transport</keyword>
<dbReference type="OrthoDB" id="359268at2"/>
<gene>
    <name evidence="6" type="ORF">SAMN05421760_10572</name>
</gene>
<dbReference type="AlphaFoldDB" id="A0A1N7M1C4"/>
<dbReference type="SUPFAM" id="SSF52218">
    <property type="entry name" value="Flavoproteins"/>
    <property type="match status" value="1"/>
</dbReference>
<dbReference type="PROSITE" id="PS50902">
    <property type="entry name" value="FLAVODOXIN_LIKE"/>
    <property type="match status" value="1"/>
</dbReference>
<organism evidence="6 7">
    <name type="scientific">Neptunomonas antarctica</name>
    <dbReference type="NCBI Taxonomy" id="619304"/>
    <lineage>
        <taxon>Bacteria</taxon>
        <taxon>Pseudomonadati</taxon>
        <taxon>Pseudomonadota</taxon>
        <taxon>Gammaproteobacteria</taxon>
        <taxon>Oceanospirillales</taxon>
        <taxon>Oceanospirillaceae</taxon>
        <taxon>Neptunomonas</taxon>
    </lineage>
</organism>
<dbReference type="PANTHER" id="PTHR19384">
    <property type="entry name" value="NITRIC OXIDE SYNTHASE-RELATED"/>
    <property type="match status" value="1"/>
</dbReference>
<feature type="domain" description="Flavodoxin-like" evidence="5">
    <location>
        <begin position="4"/>
        <end position="145"/>
    </location>
</feature>
<dbReference type="PANTHER" id="PTHR19384:SF128">
    <property type="entry name" value="NADPH OXIDOREDUCTASE A"/>
    <property type="match status" value="1"/>
</dbReference>
<evidence type="ECO:0000256" key="3">
    <source>
        <dbReference type="ARBA" id="ARBA00022643"/>
    </source>
</evidence>
<evidence type="ECO:0000313" key="7">
    <source>
        <dbReference type="Proteomes" id="UP000185999"/>
    </source>
</evidence>
<dbReference type="GO" id="GO:0050660">
    <property type="term" value="F:flavin adenine dinucleotide binding"/>
    <property type="evidence" value="ECO:0007669"/>
    <property type="project" value="TreeGrafter"/>
</dbReference>
<dbReference type="GO" id="GO:0010181">
    <property type="term" value="F:FMN binding"/>
    <property type="evidence" value="ECO:0007669"/>
    <property type="project" value="InterPro"/>
</dbReference>
<evidence type="ECO:0000313" key="6">
    <source>
        <dbReference type="EMBL" id="SIS79829.1"/>
    </source>
</evidence>
<keyword evidence="2" id="KW-0285">Flavoprotein</keyword>
<dbReference type="EMBL" id="FTOE01000005">
    <property type="protein sequence ID" value="SIS79829.1"/>
    <property type="molecule type" value="Genomic_DNA"/>
</dbReference>
<dbReference type="PRINTS" id="PR00369">
    <property type="entry name" value="FLAVODOXIN"/>
</dbReference>
<dbReference type="InterPro" id="IPR001094">
    <property type="entry name" value="Flavdoxin-like"/>
</dbReference>
<keyword evidence="4" id="KW-0249">Electron transport</keyword>
<dbReference type="InterPro" id="IPR029039">
    <property type="entry name" value="Flavoprotein-like_sf"/>
</dbReference>
<dbReference type="GO" id="GO:0005829">
    <property type="term" value="C:cytosol"/>
    <property type="evidence" value="ECO:0007669"/>
    <property type="project" value="TreeGrafter"/>
</dbReference>
<comment type="cofactor">
    <cofactor evidence="1">
        <name>FMN</name>
        <dbReference type="ChEBI" id="CHEBI:58210"/>
    </cofactor>
</comment>
<evidence type="ECO:0000256" key="2">
    <source>
        <dbReference type="ARBA" id="ARBA00022630"/>
    </source>
</evidence>
<dbReference type="RefSeq" id="WP_054340132.1">
    <property type="nucleotide sequence ID" value="NZ_FTOE01000005.1"/>
</dbReference>
<sequence>MAKVKFLVGSTYGNAEQVADDAADQLANLGHQTQVYNRPTIDDVIAKDTEVLIICSATIGEGEIPDNLLPLYSQLRDQFPILAHVRYGVIALGDSSYDNFYDAGRQMDELMQELRAEAVQDMLVIDACETPDPEEAVSEWISALHLKI</sequence>
<dbReference type="GO" id="GO:0016491">
    <property type="term" value="F:oxidoreductase activity"/>
    <property type="evidence" value="ECO:0007669"/>
    <property type="project" value="TreeGrafter"/>
</dbReference>
<proteinExistence type="predicted"/>
<evidence type="ECO:0000256" key="1">
    <source>
        <dbReference type="ARBA" id="ARBA00001917"/>
    </source>
</evidence>
<reference evidence="7" key="1">
    <citation type="submission" date="2017-01" db="EMBL/GenBank/DDBJ databases">
        <authorList>
            <person name="Varghese N."/>
            <person name="Submissions S."/>
        </authorList>
    </citation>
    <scope>NUCLEOTIDE SEQUENCE [LARGE SCALE GENOMIC DNA]</scope>
    <source>
        <strain evidence="7">DSM 22306</strain>
    </source>
</reference>
<dbReference type="NCBIfam" id="NF005989">
    <property type="entry name" value="PRK08105.1"/>
    <property type="match status" value="1"/>
</dbReference>
<name>A0A1N7M1C4_9GAMM</name>
<dbReference type="STRING" id="619304.SAMN05421760_10572"/>
<dbReference type="Gene3D" id="3.40.50.360">
    <property type="match status" value="1"/>
</dbReference>
<accession>A0A1N7M1C4</accession>
<dbReference type="Pfam" id="PF00258">
    <property type="entry name" value="Flavodoxin_1"/>
    <property type="match status" value="1"/>
</dbReference>
<dbReference type="InterPro" id="IPR008254">
    <property type="entry name" value="Flavodoxin/NO_synth"/>
</dbReference>
<protein>
    <submittedName>
        <fullName evidence="6">Flavodoxin</fullName>
    </submittedName>
</protein>
<keyword evidence="7" id="KW-1185">Reference proteome</keyword>
<keyword evidence="3" id="KW-0288">FMN</keyword>